<evidence type="ECO:0000313" key="6">
    <source>
        <dbReference type="EMBL" id="OAA89033.1"/>
    </source>
</evidence>
<dbReference type="SUPFAM" id="SSF116734">
    <property type="entry name" value="DNA methylase specificity domain"/>
    <property type="match status" value="2"/>
</dbReference>
<dbReference type="GO" id="GO:0003677">
    <property type="term" value="F:DNA binding"/>
    <property type="evidence" value="ECO:0007669"/>
    <property type="project" value="UniProtKB-KW"/>
</dbReference>
<keyword evidence="8" id="KW-1185">Reference proteome</keyword>
<dbReference type="CDD" id="cd16961">
    <property type="entry name" value="RMtype1_S_TRD-CR_like"/>
    <property type="match status" value="1"/>
</dbReference>
<dbReference type="STRING" id="748727.CLJU_c03320"/>
<evidence type="ECO:0000256" key="3">
    <source>
        <dbReference type="ARBA" id="ARBA00023125"/>
    </source>
</evidence>
<keyword evidence="2" id="KW-0680">Restriction system</keyword>
<dbReference type="Proteomes" id="UP000001656">
    <property type="component" value="Chromosome"/>
</dbReference>
<dbReference type="RefSeq" id="WP_013237014.1">
    <property type="nucleotide sequence ID" value="NC_014328.1"/>
</dbReference>
<dbReference type="GO" id="GO:0009307">
    <property type="term" value="P:DNA restriction-modification system"/>
    <property type="evidence" value="ECO:0007669"/>
    <property type="project" value="UniProtKB-KW"/>
</dbReference>
<dbReference type="GO" id="GO:0009035">
    <property type="term" value="F:type I site-specific deoxyribonuclease activity"/>
    <property type="evidence" value="ECO:0007669"/>
    <property type="project" value="UniProtKB-EC"/>
</dbReference>
<dbReference type="InterPro" id="IPR052021">
    <property type="entry name" value="Type-I_RS_S_subunit"/>
</dbReference>
<dbReference type="REBASE" id="26998">
    <property type="entry name" value="S.CljII"/>
</dbReference>
<dbReference type="EMBL" id="LITS01000002">
    <property type="protein sequence ID" value="OAA89033.1"/>
    <property type="molecule type" value="Genomic_DNA"/>
</dbReference>
<evidence type="ECO:0000313" key="8">
    <source>
        <dbReference type="Proteomes" id="UP000077020"/>
    </source>
</evidence>
<keyword evidence="3" id="KW-0238">DNA-binding</keyword>
<evidence type="ECO:0000256" key="2">
    <source>
        <dbReference type="ARBA" id="ARBA00022747"/>
    </source>
</evidence>
<dbReference type="eggNOG" id="COG0732">
    <property type="taxonomic scope" value="Bacteria"/>
</dbReference>
<dbReference type="PANTHER" id="PTHR30408:SF12">
    <property type="entry name" value="TYPE I RESTRICTION ENZYME MJAVIII SPECIFICITY SUBUNIT"/>
    <property type="match status" value="1"/>
</dbReference>
<dbReference type="KEGG" id="clj:CLJU_c03320"/>
<dbReference type="Proteomes" id="UP000077020">
    <property type="component" value="Unassembled WGS sequence"/>
</dbReference>
<dbReference type="EC" id="3.1.21.3" evidence="5"/>
<dbReference type="InterPro" id="IPR000055">
    <property type="entry name" value="Restrct_endonuc_typeI_TRD"/>
</dbReference>
<name>D8GLL8_CLOLD</name>
<proteinExistence type="inferred from homology"/>
<comment type="similarity">
    <text evidence="1">Belongs to the type-I restriction system S methylase family.</text>
</comment>
<feature type="domain" description="Type I restriction modification DNA specificity" evidence="4">
    <location>
        <begin position="45"/>
        <end position="205"/>
    </location>
</feature>
<sequence length="417" mass="47424">MAEKKKKPEIRFKGFTDAWEQRKFSGIFIYLQNNSLSRTDLNYEQGSVKNVHYGDVLIKFGEVLDVEKTEIPFISNNEFNTSSTSLLRNGDIVIADAAEDETVGKCSEIKGIGCISIVSGLHTIPCRPIKTFETGYLGYYMNSSAYHDQLLPLIQGTKISSISKSALQNTEIIYPDSEKEQLKIGQFFQNLDSLITLHQRKYDKLIIVKKSMLEKMFPIDGSGSNVPEIRFGGFTDDWKFRKLGDCFSERSESMPDGELISVTINDGIKKFSELGRHDTSNDDKSKYKKVCVGDIAYNSMRMWQGASGYSPYEGIVSPAYTVLAPNNGIDSKCISYLFKRPDMIHTFQVNSQGITSDNWNLKYQALSEIEILIPNDIQEQKYIAEYFTGLDNLITLHQRKLEKLRNIRFSCTEKMFV</sequence>
<evidence type="ECO:0000256" key="1">
    <source>
        <dbReference type="ARBA" id="ARBA00010923"/>
    </source>
</evidence>
<accession>D8GLL8</accession>
<feature type="domain" description="Type I restriction modification DNA specificity" evidence="4">
    <location>
        <begin position="236"/>
        <end position="404"/>
    </location>
</feature>
<reference evidence="5" key="1">
    <citation type="submission" date="2009-07" db="EMBL/GenBank/DDBJ databases">
        <authorList>
            <person name="Koepke M."/>
            <person name="Hujer S."/>
            <person name="Held C."/>
            <person name="Wiezer A."/>
            <person name="Liesegang H."/>
            <person name="Ehrenreich A."/>
            <person name="Gottschalk G."/>
            <person name="Duerre P."/>
        </authorList>
    </citation>
    <scope>NUCLEOTIDE SEQUENCE</scope>
    <source>
        <strain evidence="5">DSM 13528</strain>
    </source>
</reference>
<evidence type="ECO:0000313" key="5">
    <source>
        <dbReference type="EMBL" id="ADK13414.1"/>
    </source>
</evidence>
<protein>
    <submittedName>
        <fullName evidence="6">EcoKI restriction-modification system protein HsdS</fullName>
    </submittedName>
    <submittedName>
        <fullName evidence="5">Type I restriction enzyme, specificity subunit</fullName>
        <ecNumber evidence="5">3.1.21.3</ecNumber>
    </submittedName>
</protein>
<dbReference type="InterPro" id="IPR044946">
    <property type="entry name" value="Restrct_endonuc_typeI_TRD_sf"/>
</dbReference>
<reference evidence="6 8" key="3">
    <citation type="journal article" date="2016" name="Biotechnol. Bioeng.">
        <title>Traits of selected Clostridium strains for syngas fermentation to ethanol.</title>
        <authorList>
            <person name="Martin M.E."/>
            <person name="Richter H."/>
            <person name="Saha S."/>
            <person name="Angenent L.T."/>
        </authorList>
    </citation>
    <scope>NUCLEOTIDE SEQUENCE [LARGE SCALE GENOMIC DNA]</scope>
    <source>
        <strain evidence="6 8">PETC</strain>
    </source>
</reference>
<dbReference type="AlphaFoldDB" id="D8GLL8"/>
<evidence type="ECO:0000259" key="4">
    <source>
        <dbReference type="Pfam" id="PF01420"/>
    </source>
</evidence>
<reference evidence="5 7" key="2">
    <citation type="journal article" date="2010" name="Proc. Natl. Acad. Sci. U.S.A.">
        <title>Clostridium ljungdahlii represents a microbial production platform based on syngas.</title>
        <authorList>
            <person name="Kopke M."/>
            <person name="Held C."/>
            <person name="Hujer S."/>
            <person name="Liesegang H."/>
            <person name="Wiezer A."/>
            <person name="Wollherr A."/>
            <person name="Ehrenreich A."/>
            <person name="Liebl W."/>
            <person name="Gottschalk G."/>
            <person name="Durre P."/>
        </authorList>
    </citation>
    <scope>NUCLEOTIDE SEQUENCE [LARGE SCALE GENOMIC DNA]</scope>
    <source>
        <strain evidence="7">ATCC 55383 / DSM 13528 / PETC</strain>
        <strain evidence="5">DSM 13528</strain>
    </source>
</reference>
<dbReference type="Gene3D" id="3.90.220.20">
    <property type="entry name" value="DNA methylase specificity domains"/>
    <property type="match status" value="2"/>
</dbReference>
<dbReference type="OrthoDB" id="9811611at2"/>
<gene>
    <name evidence="5" type="ordered locus">CLJU_c03320</name>
    <name evidence="6" type="ORF">WX45_02274</name>
</gene>
<evidence type="ECO:0000313" key="7">
    <source>
        <dbReference type="Proteomes" id="UP000001656"/>
    </source>
</evidence>
<organism evidence="5 7">
    <name type="scientific">Clostridium ljungdahlii (strain ATCC 55383 / DSM 13528 / PETC)</name>
    <dbReference type="NCBI Taxonomy" id="748727"/>
    <lineage>
        <taxon>Bacteria</taxon>
        <taxon>Bacillati</taxon>
        <taxon>Bacillota</taxon>
        <taxon>Clostridia</taxon>
        <taxon>Eubacteriales</taxon>
        <taxon>Clostridiaceae</taxon>
        <taxon>Clostridium</taxon>
    </lineage>
</organism>
<dbReference type="Pfam" id="PF01420">
    <property type="entry name" value="Methylase_S"/>
    <property type="match status" value="2"/>
</dbReference>
<dbReference type="EMBL" id="CP001666">
    <property type="protein sequence ID" value="ADK13414.1"/>
    <property type="molecule type" value="Genomic_DNA"/>
</dbReference>
<dbReference type="PANTHER" id="PTHR30408">
    <property type="entry name" value="TYPE-1 RESTRICTION ENZYME ECOKI SPECIFICITY PROTEIN"/>
    <property type="match status" value="1"/>
</dbReference>
<dbReference type="PATRIC" id="fig|748727.19.peg.2001"/>
<keyword evidence="5" id="KW-0378">Hydrolase</keyword>
<dbReference type="HOGENOM" id="CLU_021095_0_0_9"/>